<organism evidence="2 3">
    <name type="scientific">Porites evermanni</name>
    <dbReference type="NCBI Taxonomy" id="104178"/>
    <lineage>
        <taxon>Eukaryota</taxon>
        <taxon>Metazoa</taxon>
        <taxon>Cnidaria</taxon>
        <taxon>Anthozoa</taxon>
        <taxon>Hexacorallia</taxon>
        <taxon>Scleractinia</taxon>
        <taxon>Fungiina</taxon>
        <taxon>Poritidae</taxon>
        <taxon>Porites</taxon>
    </lineage>
</organism>
<dbReference type="EMBL" id="CALNXI010002571">
    <property type="protein sequence ID" value="CAH3189021.1"/>
    <property type="molecule type" value="Genomic_DNA"/>
</dbReference>
<evidence type="ECO:0000313" key="2">
    <source>
        <dbReference type="EMBL" id="CAH3189021.1"/>
    </source>
</evidence>
<sequence length="190" mass="22057">MFTMEIEINGMVPFPGTQLFNRSSHEETKVYVKLTNTGLLLHYKSHVDVRYKRALLRPMLDRAFRLSFDWSYFCEKCDRLKLLFSRLNYPDKLINFTISRYIVTKVSEQPVSSPAAVSDSSDSVRQLQDLSRKTHTTVSPVFVSQNIECDLKIREANPPFVNQHCFVYKFERDLCDAGYVLHILPLTPAN</sequence>
<name>A0ABN8SDU7_9CNID</name>
<dbReference type="InterPro" id="IPR058912">
    <property type="entry name" value="HTH_animal"/>
</dbReference>
<dbReference type="Pfam" id="PF26215">
    <property type="entry name" value="HTH_animal"/>
    <property type="match status" value="1"/>
</dbReference>
<reference evidence="2 3" key="1">
    <citation type="submission" date="2022-05" db="EMBL/GenBank/DDBJ databases">
        <authorList>
            <consortium name="Genoscope - CEA"/>
            <person name="William W."/>
        </authorList>
    </citation>
    <scope>NUCLEOTIDE SEQUENCE [LARGE SCALE GENOMIC DNA]</scope>
</reference>
<dbReference type="PANTHER" id="PTHR21301:SF10">
    <property type="entry name" value="REVERSE TRANSCRIPTASE DOMAIN-CONTAINING PROTEIN"/>
    <property type="match status" value="1"/>
</dbReference>
<accession>A0ABN8SDU7</accession>
<dbReference type="Proteomes" id="UP001159427">
    <property type="component" value="Unassembled WGS sequence"/>
</dbReference>
<proteinExistence type="predicted"/>
<comment type="caution">
    <text evidence="2">The sequence shown here is derived from an EMBL/GenBank/DDBJ whole genome shotgun (WGS) entry which is preliminary data.</text>
</comment>
<gene>
    <name evidence="2" type="ORF">PEVE_00018994</name>
</gene>
<keyword evidence="3" id="KW-1185">Reference proteome</keyword>
<feature type="domain" description="Helix-turn-helix" evidence="1">
    <location>
        <begin position="40"/>
        <end position="98"/>
    </location>
</feature>
<dbReference type="PANTHER" id="PTHR21301">
    <property type="entry name" value="REVERSE TRANSCRIPTASE"/>
    <property type="match status" value="1"/>
</dbReference>
<evidence type="ECO:0000313" key="3">
    <source>
        <dbReference type="Proteomes" id="UP001159427"/>
    </source>
</evidence>
<protein>
    <recommendedName>
        <fullName evidence="1">Helix-turn-helix domain-containing protein</fullName>
    </recommendedName>
</protein>
<evidence type="ECO:0000259" key="1">
    <source>
        <dbReference type="Pfam" id="PF26215"/>
    </source>
</evidence>